<organism evidence="2 3">
    <name type="scientific">Virgibacillus siamensis</name>
    <dbReference type="NCBI Taxonomy" id="480071"/>
    <lineage>
        <taxon>Bacteria</taxon>
        <taxon>Bacillati</taxon>
        <taxon>Bacillota</taxon>
        <taxon>Bacilli</taxon>
        <taxon>Bacillales</taxon>
        <taxon>Bacillaceae</taxon>
        <taxon>Virgibacillus</taxon>
    </lineage>
</organism>
<dbReference type="Pfam" id="PF17295">
    <property type="entry name" value="DUF5348"/>
    <property type="match status" value="1"/>
</dbReference>
<evidence type="ECO:0000259" key="1">
    <source>
        <dbReference type="Pfam" id="PF17295"/>
    </source>
</evidence>
<sequence length="73" mass="8732">MTEGIMTYEYDRDAWVVEINGYQYTLFCGELFELIVGQRNIPSRLELGKDWYIIMEGNVPFDLRICNVYHIYI</sequence>
<evidence type="ECO:0000313" key="3">
    <source>
        <dbReference type="Proteomes" id="UP001500866"/>
    </source>
</evidence>
<dbReference type="EMBL" id="BAAADS010000029">
    <property type="protein sequence ID" value="GAA0615762.1"/>
    <property type="molecule type" value="Genomic_DNA"/>
</dbReference>
<gene>
    <name evidence="2" type="ORF">GCM10009001_36110</name>
</gene>
<accession>A0ABN1GPE8</accession>
<protein>
    <recommendedName>
        <fullName evidence="1">DUF5348 domain-containing protein</fullName>
    </recommendedName>
</protein>
<dbReference type="InterPro" id="IPR035255">
    <property type="entry name" value="DUF5348"/>
</dbReference>
<proteinExistence type="predicted"/>
<comment type="caution">
    <text evidence="2">The sequence shown here is derived from an EMBL/GenBank/DDBJ whole genome shotgun (WGS) entry which is preliminary data.</text>
</comment>
<dbReference type="Gene3D" id="2.40.10.390">
    <property type="match status" value="1"/>
</dbReference>
<dbReference type="Proteomes" id="UP001500866">
    <property type="component" value="Unassembled WGS sequence"/>
</dbReference>
<reference evidence="2 3" key="1">
    <citation type="journal article" date="2019" name="Int. J. Syst. Evol. Microbiol.">
        <title>The Global Catalogue of Microorganisms (GCM) 10K type strain sequencing project: providing services to taxonomists for standard genome sequencing and annotation.</title>
        <authorList>
            <consortium name="The Broad Institute Genomics Platform"/>
            <consortium name="The Broad Institute Genome Sequencing Center for Infectious Disease"/>
            <person name="Wu L."/>
            <person name="Ma J."/>
        </authorList>
    </citation>
    <scope>NUCLEOTIDE SEQUENCE [LARGE SCALE GENOMIC DNA]</scope>
    <source>
        <strain evidence="2 3">JCM 15395</strain>
    </source>
</reference>
<keyword evidence="3" id="KW-1185">Reference proteome</keyword>
<dbReference type="RefSeq" id="WP_343816479.1">
    <property type="nucleotide sequence ID" value="NZ_BAAADS010000029.1"/>
</dbReference>
<evidence type="ECO:0000313" key="2">
    <source>
        <dbReference type="EMBL" id="GAA0615762.1"/>
    </source>
</evidence>
<feature type="domain" description="DUF5348" evidence="1">
    <location>
        <begin position="4"/>
        <end position="58"/>
    </location>
</feature>
<name>A0ABN1GPE8_9BACI</name>